<evidence type="ECO:0000313" key="6">
    <source>
        <dbReference type="EMBL" id="MBB5337509.1"/>
    </source>
</evidence>
<feature type="domain" description="ATP-grasp" evidence="5">
    <location>
        <begin position="90"/>
        <end position="277"/>
    </location>
</feature>
<dbReference type="GO" id="GO:0046872">
    <property type="term" value="F:metal ion binding"/>
    <property type="evidence" value="ECO:0007669"/>
    <property type="project" value="InterPro"/>
</dbReference>
<dbReference type="PROSITE" id="PS50975">
    <property type="entry name" value="ATP_GRASP"/>
    <property type="match status" value="1"/>
</dbReference>
<dbReference type="EMBL" id="JACHFH010000054">
    <property type="protein sequence ID" value="MBB5337509.1"/>
    <property type="molecule type" value="Genomic_DNA"/>
</dbReference>
<dbReference type="InterPro" id="IPR023890">
    <property type="entry name" value="Pyrrolys_PylC"/>
</dbReference>
<dbReference type="RefSeq" id="WP_183863376.1">
    <property type="nucleotide sequence ID" value="NZ_JACHFH010000054.1"/>
</dbReference>
<evidence type="ECO:0000256" key="2">
    <source>
        <dbReference type="ARBA" id="ARBA00022741"/>
    </source>
</evidence>
<dbReference type="GO" id="GO:0005829">
    <property type="term" value="C:cytosol"/>
    <property type="evidence" value="ECO:0007669"/>
    <property type="project" value="TreeGrafter"/>
</dbReference>
<comment type="caution">
    <text evidence="6">The sequence shown here is derived from an EMBL/GenBank/DDBJ whole genome shotgun (WGS) entry which is preliminary data.</text>
</comment>
<dbReference type="PANTHER" id="PTHR43055:SF1">
    <property type="entry name" value="FORMATE-DEPENDENT PHOSPHORIBOSYLGLYCINAMIDE FORMYLTRANSFERASE"/>
    <property type="match status" value="1"/>
</dbReference>
<dbReference type="GO" id="GO:0071524">
    <property type="term" value="P:pyrrolysine biosynthetic process"/>
    <property type="evidence" value="ECO:0007669"/>
    <property type="project" value="InterPro"/>
</dbReference>
<dbReference type="SUPFAM" id="SSF56059">
    <property type="entry name" value="Glutathione synthetase ATP-binding domain-like"/>
    <property type="match status" value="1"/>
</dbReference>
<dbReference type="Pfam" id="PF02655">
    <property type="entry name" value="ATP-grasp_3"/>
    <property type="match status" value="1"/>
</dbReference>
<evidence type="ECO:0000313" key="7">
    <source>
        <dbReference type="Proteomes" id="UP000559117"/>
    </source>
</evidence>
<proteinExistence type="predicted"/>
<dbReference type="SUPFAM" id="SSF52440">
    <property type="entry name" value="PreATP-grasp domain"/>
    <property type="match status" value="1"/>
</dbReference>
<keyword evidence="1" id="KW-0436">Ligase</keyword>
<keyword evidence="7" id="KW-1185">Reference proteome</keyword>
<name>A0A840UKH3_9FIRM</name>
<dbReference type="Gene3D" id="3.30.470.20">
    <property type="entry name" value="ATP-grasp fold, B domain"/>
    <property type="match status" value="1"/>
</dbReference>
<dbReference type="InterPro" id="IPR003806">
    <property type="entry name" value="ATP-grasp_PylC-type"/>
</dbReference>
<evidence type="ECO:0000256" key="3">
    <source>
        <dbReference type="ARBA" id="ARBA00022840"/>
    </source>
</evidence>
<dbReference type="NCBIfam" id="TIGR03909">
    <property type="entry name" value="pyrrolys_PylC"/>
    <property type="match status" value="1"/>
</dbReference>
<evidence type="ECO:0000256" key="1">
    <source>
        <dbReference type="ARBA" id="ARBA00022598"/>
    </source>
</evidence>
<dbReference type="GO" id="GO:0005524">
    <property type="term" value="F:ATP binding"/>
    <property type="evidence" value="ECO:0007669"/>
    <property type="project" value="UniProtKB-UniRule"/>
</dbReference>
<keyword evidence="3 4" id="KW-0067">ATP-binding</keyword>
<organism evidence="6 7">
    <name type="scientific">Pectinatus brassicae</name>
    <dbReference type="NCBI Taxonomy" id="862415"/>
    <lineage>
        <taxon>Bacteria</taxon>
        <taxon>Bacillati</taxon>
        <taxon>Bacillota</taxon>
        <taxon>Negativicutes</taxon>
        <taxon>Selenomonadales</taxon>
        <taxon>Selenomonadaceae</taxon>
        <taxon>Pectinatus</taxon>
    </lineage>
</organism>
<evidence type="ECO:0000256" key="4">
    <source>
        <dbReference type="PROSITE-ProRule" id="PRU00409"/>
    </source>
</evidence>
<reference evidence="6 7" key="1">
    <citation type="submission" date="2020-08" db="EMBL/GenBank/DDBJ databases">
        <title>Genomic Encyclopedia of Type Strains, Phase IV (KMG-IV): sequencing the most valuable type-strain genomes for metagenomic binning, comparative biology and taxonomic classification.</title>
        <authorList>
            <person name="Goeker M."/>
        </authorList>
    </citation>
    <scope>NUCLEOTIDE SEQUENCE [LARGE SCALE GENOMIC DNA]</scope>
    <source>
        <strain evidence="6 7">DSM 24661</strain>
    </source>
</reference>
<keyword evidence="2 4" id="KW-0547">Nucleotide-binding</keyword>
<dbReference type="InterPro" id="IPR016185">
    <property type="entry name" value="PreATP-grasp_dom_sf"/>
</dbReference>
<dbReference type="InterPro" id="IPR011761">
    <property type="entry name" value="ATP-grasp"/>
</dbReference>
<dbReference type="Gene3D" id="3.40.50.720">
    <property type="entry name" value="NAD(P)-binding Rossmann-like Domain"/>
    <property type="match status" value="1"/>
</dbReference>
<dbReference type="PANTHER" id="PTHR43055">
    <property type="entry name" value="FORMATE-DEPENDENT PHOSPHORIBOSYLGLYCINAMIDE FORMYLTRANSFERASE"/>
    <property type="match status" value="1"/>
</dbReference>
<protein>
    <submittedName>
        <fullName evidence="6">Pyrrolysine biosynthesis protein PylC</fullName>
    </submittedName>
</protein>
<dbReference type="AlphaFoldDB" id="A0A840UKH3"/>
<sequence>MQKKIAVLGGKMQGTEAVYLLHKAGYYVLLADKNENSLAAGLADEFKQIDFCDKHALKKFLLQADFVVPALENKQALSSIIQIVEAINKPIMFDMKSYEISSSKIISDKLFQILNIPAPQPWPCEFPVVVKPSNRSGSEGVKKLIDKTELRSYEKDNKDLVIQEYVDGPSYSLEIIACDGKLQTFEVTELEMDEVYDCKRVLAPARLNDVFSAALAQMARKLAENMKLTGIMDLEVILHKGQLKLLEIDARLPSQTPTAVFNSSGINMLENYVEGIKENSSNNISIQAAIYEQILVTGDMVKLCGEHIMSGRGRLHLENNFFGADEAITDYNADKDEWAAILIINGLTIKEALQKEKQVIKNIMKQTGKKIFENLQPQL</sequence>
<gene>
    <name evidence="6" type="ORF">HNR32_002671</name>
</gene>
<dbReference type="GO" id="GO:0016874">
    <property type="term" value="F:ligase activity"/>
    <property type="evidence" value="ECO:0007669"/>
    <property type="project" value="UniProtKB-KW"/>
</dbReference>
<accession>A0A840UKH3</accession>
<evidence type="ECO:0000259" key="5">
    <source>
        <dbReference type="PROSITE" id="PS50975"/>
    </source>
</evidence>
<dbReference type="Proteomes" id="UP000559117">
    <property type="component" value="Unassembled WGS sequence"/>
</dbReference>